<dbReference type="Proteomes" id="UP001549921">
    <property type="component" value="Unassembled WGS sequence"/>
</dbReference>
<dbReference type="SUPFAM" id="SSF56219">
    <property type="entry name" value="DNase I-like"/>
    <property type="match status" value="1"/>
</dbReference>
<gene>
    <name evidence="4" type="ORF">ABMA28_010870</name>
</gene>
<dbReference type="InterPro" id="IPR043502">
    <property type="entry name" value="DNA/RNA_pol_sf"/>
</dbReference>
<dbReference type="PANTHER" id="PTHR47510">
    <property type="entry name" value="REVERSE TRANSCRIPTASE DOMAIN-CONTAINING PROTEIN"/>
    <property type="match status" value="1"/>
</dbReference>
<evidence type="ECO:0000313" key="5">
    <source>
        <dbReference type="Proteomes" id="UP001549921"/>
    </source>
</evidence>
<protein>
    <recommendedName>
        <fullName evidence="3">Reverse transcriptase domain-containing protein</fullName>
    </recommendedName>
</protein>
<accession>A0ABD0S7K8</accession>
<dbReference type="EMBL" id="JBEDNZ010000027">
    <property type="protein sequence ID" value="KAL0810050.1"/>
    <property type="molecule type" value="Genomic_DNA"/>
</dbReference>
<sequence length="977" mass="113584">MIGLYNLIIIVLLYFNDLDFFPARQFTVCLLGVIFRQNFVFLTFKVLIIYHASYNFSYFLYYCKLAILISQNKNGRSPTRASQNYPTTSNVGGSQPDLSKLSNVHVDSQITFRKRKEPERDECQCSAEVRDMRSEIVRIGSLLEKYVDSNENILLKMHENIADIKEQISDMKTSNEQTINTIRNTMGGIMTQINDIKSTTTSVLAEQTEIKEHVKNLEMSISLGETKMKSLEAEITNIKQSSQTTTFTQEKQLHQEEQIIQEVQNRNNREKNIVLVGLPESSLSNREERMSKDENDVLRIITSLSTEIPKPIKVFRIGKYKLGKNRSLKVCFDGIGPAKQLLRNKDKLPDDIKIYSDQTPAQQHYLKVLKDELKRRENNGLTYQLPNYTHYFNYRTNSIGGGVSAYVHNDLKHCLSESKYVGGNNYLWIHLEKYGLDVGVVYNPGHTNFKDFLEEYELQLENRRRAIIFGDFNIDLLVKDKETKEYNQLLKESGHKIINKINKKHYTRECKTRKSILDHICTNLHKDNFHMILVDSSLSDHRQLYLEIKNIKSPPKSYSHYEAINYSKLYDSMKTMELQKVKDYTELETLIKRCTNESKVNKTKILNLPQKDWINKEVLIEIDKRNALWLELKKNPDSEALKEDFRNKRNEVTKLIHDTKKTYYYKEFVKRKNDPKKIWNLVNTLTVNKLKRSCAPPKLILNSKEIKDPHDICQTFNSYFSSIGTLLANEIPSKFHHDCIYALPQPIRTNSKLSHFEPCGEKEISDIINSLDPNCSVGLDGISTKVIKCTKNLISTKLAECFNKLFDDATFPDTMKIAKVTPIFKSGLKTDPGNYRPISVLPALSKILEKTLHVRLEKYLESISFISERQYGFRSKSNTLTATIDLITKIKQNIDDRKIVLGIFIDLKKAFDTHNFIIRYPHISEISSRLMYLRKNWPIILLRTNHSFNYCSILYFYFVLFCNSYVSYGHCTILNLI</sequence>
<dbReference type="Pfam" id="PF00078">
    <property type="entry name" value="RVT_1"/>
    <property type="match status" value="1"/>
</dbReference>
<evidence type="ECO:0000313" key="4">
    <source>
        <dbReference type="EMBL" id="KAL0810050.1"/>
    </source>
</evidence>
<reference evidence="4 5" key="1">
    <citation type="submission" date="2024-06" db="EMBL/GenBank/DDBJ databases">
        <title>A chromosome-level genome assembly of beet webworm, Loxostege sticticalis.</title>
        <authorList>
            <person name="Zhang Y."/>
        </authorList>
    </citation>
    <scope>NUCLEOTIDE SEQUENCE [LARGE SCALE GENOMIC DNA]</scope>
    <source>
        <strain evidence="4">AQ028</strain>
        <tissue evidence="4">Male pupae</tissue>
    </source>
</reference>
<keyword evidence="1" id="KW-0175">Coiled coil</keyword>
<proteinExistence type="predicted"/>
<dbReference type="Gene3D" id="3.60.10.10">
    <property type="entry name" value="Endonuclease/exonuclease/phosphatase"/>
    <property type="match status" value="1"/>
</dbReference>
<dbReference type="SUPFAM" id="SSF56672">
    <property type="entry name" value="DNA/RNA polymerases"/>
    <property type="match status" value="1"/>
</dbReference>
<evidence type="ECO:0000259" key="3">
    <source>
        <dbReference type="Pfam" id="PF00078"/>
    </source>
</evidence>
<dbReference type="InterPro" id="IPR036691">
    <property type="entry name" value="Endo/exonu/phosph_ase_sf"/>
</dbReference>
<dbReference type="GO" id="GO:0071897">
    <property type="term" value="P:DNA biosynthetic process"/>
    <property type="evidence" value="ECO:0007669"/>
    <property type="project" value="UniProtKB-ARBA"/>
</dbReference>
<feature type="domain" description="Reverse transcriptase" evidence="3">
    <location>
        <begin position="829"/>
        <end position="913"/>
    </location>
</feature>
<comment type="caution">
    <text evidence="4">The sequence shown here is derived from an EMBL/GenBank/DDBJ whole genome shotgun (WGS) entry which is preliminary data.</text>
</comment>
<dbReference type="PANTHER" id="PTHR47510:SF3">
    <property type="entry name" value="ENDO_EXONUCLEASE_PHOSPHATASE DOMAIN-CONTAINING PROTEIN"/>
    <property type="match status" value="1"/>
</dbReference>
<name>A0ABD0S7K8_LOXSC</name>
<organism evidence="4 5">
    <name type="scientific">Loxostege sticticalis</name>
    <name type="common">Beet webworm moth</name>
    <dbReference type="NCBI Taxonomy" id="481309"/>
    <lineage>
        <taxon>Eukaryota</taxon>
        <taxon>Metazoa</taxon>
        <taxon>Ecdysozoa</taxon>
        <taxon>Arthropoda</taxon>
        <taxon>Hexapoda</taxon>
        <taxon>Insecta</taxon>
        <taxon>Pterygota</taxon>
        <taxon>Neoptera</taxon>
        <taxon>Endopterygota</taxon>
        <taxon>Lepidoptera</taxon>
        <taxon>Glossata</taxon>
        <taxon>Ditrysia</taxon>
        <taxon>Pyraloidea</taxon>
        <taxon>Crambidae</taxon>
        <taxon>Pyraustinae</taxon>
        <taxon>Loxostege</taxon>
    </lineage>
</organism>
<feature type="coiled-coil region" evidence="1">
    <location>
        <begin position="214"/>
        <end position="273"/>
    </location>
</feature>
<evidence type="ECO:0000256" key="2">
    <source>
        <dbReference type="SAM" id="MobiDB-lite"/>
    </source>
</evidence>
<evidence type="ECO:0000256" key="1">
    <source>
        <dbReference type="SAM" id="Coils"/>
    </source>
</evidence>
<dbReference type="AlphaFoldDB" id="A0ABD0S7K8"/>
<feature type="region of interest" description="Disordered" evidence="2">
    <location>
        <begin position="75"/>
        <end position="100"/>
    </location>
</feature>
<dbReference type="InterPro" id="IPR000477">
    <property type="entry name" value="RT_dom"/>
</dbReference>